<dbReference type="NCBIfam" id="TIGR02532">
    <property type="entry name" value="IV_pilin_GFxxxE"/>
    <property type="match status" value="1"/>
</dbReference>
<evidence type="ECO:0000313" key="5">
    <source>
        <dbReference type="Proteomes" id="UP000005824"/>
    </source>
</evidence>
<dbReference type="EMBL" id="ABVL01000050">
    <property type="protein sequence ID" value="EDY15862.1"/>
    <property type="molecule type" value="Genomic_DNA"/>
</dbReference>
<keyword evidence="3" id="KW-0472">Membrane</keyword>
<dbReference type="eggNOG" id="COG2165">
    <property type="taxonomic scope" value="Bacteria"/>
</dbReference>
<evidence type="ECO:0000256" key="2">
    <source>
        <dbReference type="ARBA" id="ARBA00022481"/>
    </source>
</evidence>
<name>B4DCI6_9BACT</name>
<dbReference type="Gene3D" id="3.30.700.10">
    <property type="entry name" value="Glycoprotein, Type 4 Pilin"/>
    <property type="match status" value="1"/>
</dbReference>
<dbReference type="Pfam" id="PF07963">
    <property type="entry name" value="N_methyl"/>
    <property type="match status" value="1"/>
</dbReference>
<organism evidence="4 5">
    <name type="scientific">Chthoniobacter flavus Ellin428</name>
    <dbReference type="NCBI Taxonomy" id="497964"/>
    <lineage>
        <taxon>Bacteria</taxon>
        <taxon>Pseudomonadati</taxon>
        <taxon>Verrucomicrobiota</taxon>
        <taxon>Spartobacteria</taxon>
        <taxon>Chthoniobacterales</taxon>
        <taxon>Chthoniobacteraceae</taxon>
        <taxon>Chthoniobacter</taxon>
    </lineage>
</organism>
<dbReference type="AlphaFoldDB" id="B4DCI6"/>
<comment type="caution">
    <text evidence="4">The sequence shown here is derived from an EMBL/GenBank/DDBJ whole genome shotgun (WGS) entry which is preliminary data.</text>
</comment>
<evidence type="ECO:0008006" key="6">
    <source>
        <dbReference type="Google" id="ProtNLM"/>
    </source>
</evidence>
<feature type="transmembrane region" description="Helical" evidence="3">
    <location>
        <begin position="6"/>
        <end position="30"/>
    </location>
</feature>
<comment type="similarity">
    <text evidence="1">Belongs to the N-Me-Phe pilin family.</text>
</comment>
<keyword evidence="3" id="KW-1133">Transmembrane helix</keyword>
<dbReference type="SUPFAM" id="SSF54523">
    <property type="entry name" value="Pili subunits"/>
    <property type="match status" value="1"/>
</dbReference>
<sequence>MKKTSAFTLIELLVVIAIIAILAGIALPVFQKVLEKGHVTEDCSNMRQLGIGTVAYLNDNSDTLFSKTTTIQGGSSNSQLAAPGLLQVNYVPSPKVFHSPFDKRPVGGNPNPISYGVNNNLLDPTSATPQWDSNFTKLAAASQLILYCPEYKGDPTNATSWTGVETTPISVTANGKDQTLGTHQNGKWIDVLYADMHVGSI</sequence>
<dbReference type="InParanoid" id="B4DCI6"/>
<gene>
    <name evidence="4" type="ORF">CfE428DRAFT_6627</name>
</gene>
<accession>B4DCI6</accession>
<dbReference type="Proteomes" id="UP000005824">
    <property type="component" value="Unassembled WGS sequence"/>
</dbReference>
<evidence type="ECO:0000256" key="3">
    <source>
        <dbReference type="SAM" id="Phobius"/>
    </source>
</evidence>
<keyword evidence="3" id="KW-0812">Transmembrane</keyword>
<dbReference type="PANTHER" id="PTHR30093">
    <property type="entry name" value="GENERAL SECRETION PATHWAY PROTEIN G"/>
    <property type="match status" value="1"/>
</dbReference>
<dbReference type="PANTHER" id="PTHR30093:SF34">
    <property type="entry name" value="PREPILIN PEPTIDASE-DEPENDENT PROTEIN D"/>
    <property type="match status" value="1"/>
</dbReference>
<reference evidence="4 5" key="1">
    <citation type="journal article" date="2011" name="J. Bacteriol.">
        <title>Genome sequence of Chthoniobacter flavus Ellin428, an aerobic heterotrophic soil bacterium.</title>
        <authorList>
            <person name="Kant R."/>
            <person name="van Passel M.W."/>
            <person name="Palva A."/>
            <person name="Lucas S."/>
            <person name="Lapidus A."/>
            <person name="Glavina Del Rio T."/>
            <person name="Dalin E."/>
            <person name="Tice H."/>
            <person name="Bruce D."/>
            <person name="Goodwin L."/>
            <person name="Pitluck S."/>
            <person name="Larimer F.W."/>
            <person name="Land M.L."/>
            <person name="Hauser L."/>
            <person name="Sangwan P."/>
            <person name="de Vos W.M."/>
            <person name="Janssen P.H."/>
            <person name="Smidt H."/>
        </authorList>
    </citation>
    <scope>NUCLEOTIDE SEQUENCE [LARGE SCALE GENOMIC DNA]</scope>
    <source>
        <strain evidence="4 5">Ellin428</strain>
    </source>
</reference>
<dbReference type="InterPro" id="IPR012902">
    <property type="entry name" value="N_methyl_site"/>
</dbReference>
<evidence type="ECO:0000256" key="1">
    <source>
        <dbReference type="ARBA" id="ARBA00005233"/>
    </source>
</evidence>
<dbReference type="STRING" id="497964.CfE428DRAFT_6627"/>
<dbReference type="RefSeq" id="WP_006983944.1">
    <property type="nucleotide sequence ID" value="NZ_ABVL01000050.1"/>
</dbReference>
<proteinExistence type="inferred from homology"/>
<keyword evidence="2" id="KW-0488">Methylation</keyword>
<protein>
    <recommendedName>
        <fullName evidence="6">Prepilin-type N-terminal cleavage/methylation domain-containing protein</fullName>
    </recommendedName>
</protein>
<dbReference type="InterPro" id="IPR045584">
    <property type="entry name" value="Pilin-like"/>
</dbReference>
<evidence type="ECO:0000313" key="4">
    <source>
        <dbReference type="EMBL" id="EDY15862.1"/>
    </source>
</evidence>
<keyword evidence="5" id="KW-1185">Reference proteome</keyword>